<dbReference type="EMBL" id="LWCI01000098">
    <property type="protein sequence ID" value="KZS63501.1"/>
    <property type="molecule type" value="Genomic_DNA"/>
</dbReference>
<name>A0A164BHQ6_9MYCO</name>
<sequence length="66" mass="7565">MKYNANAVIQPYVGFYVRFPHSEFAVTSVLGVVYNNDFTDACVSSPIGAVERDFGNGEWFFTRWNY</sequence>
<dbReference type="AlphaFoldDB" id="A0A164BHQ6"/>
<proteinExistence type="predicted"/>
<evidence type="ECO:0000313" key="2">
    <source>
        <dbReference type="Proteomes" id="UP000077342"/>
    </source>
</evidence>
<reference evidence="2" key="1">
    <citation type="submission" date="2016-04" db="EMBL/GenBank/DDBJ databases">
        <authorList>
            <person name="Strapagiel D."/>
            <person name="Borowka P."/>
            <person name="Marciniak B."/>
            <person name="Bakula Z."/>
            <person name="Van Ingen J."/>
            <person name="Safianowska A."/>
            <person name="Dziadek J."/>
            <person name="Jagielski T."/>
        </authorList>
    </citation>
    <scope>NUCLEOTIDE SEQUENCE [LARGE SCALE GENOMIC DNA]</scope>
    <source>
        <strain evidence="2">1010001458</strain>
    </source>
</reference>
<dbReference type="Proteomes" id="UP000077342">
    <property type="component" value="Unassembled WGS sequence"/>
</dbReference>
<organism evidence="1 2">
    <name type="scientific">Mycobacterium ostraviense</name>
    <dbReference type="NCBI Taxonomy" id="2738409"/>
    <lineage>
        <taxon>Bacteria</taxon>
        <taxon>Bacillati</taxon>
        <taxon>Actinomycetota</taxon>
        <taxon>Actinomycetes</taxon>
        <taxon>Mycobacteriales</taxon>
        <taxon>Mycobacteriaceae</taxon>
        <taxon>Mycobacterium</taxon>
    </lineage>
</organism>
<accession>A0A164BHQ6</accession>
<protein>
    <submittedName>
        <fullName evidence="1">Uncharacterized protein</fullName>
    </submittedName>
</protein>
<comment type="caution">
    <text evidence="1">The sequence shown here is derived from an EMBL/GenBank/DDBJ whole genome shotgun (WGS) entry which is preliminary data.</text>
</comment>
<gene>
    <name evidence="1" type="ORF">A4G28_09935</name>
</gene>
<keyword evidence="2" id="KW-1185">Reference proteome</keyword>
<evidence type="ECO:0000313" key="1">
    <source>
        <dbReference type="EMBL" id="KZS63501.1"/>
    </source>
</evidence>